<sequence length="434" mass="48971">MGYAQKARSHDSVGRQRYDAEAHAIRARDMDFTWDDVPMHYIPGQVVATHVYNCMHLLLPEGEKVMSRALAQALPYIDDPRLHEEVIGFIGQEATHADNHRGVLDRLVELGLDPSPVLTRLGKILDVITTDFGNERARHQLLCERLALFSALEHYTAVWGKFFLESEGLANSGIHPMLLDLLRWHGAEEVEHRSVVFDAYLHLDGGYARRARMAVFGSVALFATGMLTLAWLVVNDPELRKARNPIRRYLAPVLSGIAATRRRIIPNVTSFLTELPTYLKPGFHPSHSAARSWPCATWLPPPSRRRHGEGRRRSRRRRRRGRIPGLPEALRGQPGRTGAVQAETGTPDRFRARARGRRAHHGGRGRRRAHPRRPRRCESARLDAWCTPRCPASVRSASAVLAVWRRGRPGALPHRGPPDPGRRRRLARDPRAGA</sequence>
<evidence type="ECO:0000256" key="2">
    <source>
        <dbReference type="SAM" id="Phobius"/>
    </source>
</evidence>
<reference evidence="3 4" key="1">
    <citation type="submission" date="2020-03" db="EMBL/GenBank/DDBJ databases">
        <title>Sequencing the genomes of 1000 actinobacteria strains.</title>
        <authorList>
            <person name="Klenk H.-P."/>
        </authorList>
    </citation>
    <scope>NUCLEOTIDE SEQUENCE [LARGE SCALE GENOMIC DNA]</scope>
    <source>
        <strain evidence="3 4">DSM 45685</strain>
    </source>
</reference>
<dbReference type="EMBL" id="JAAOYM010000001">
    <property type="protein sequence ID" value="NIJ12532.1"/>
    <property type="molecule type" value="Genomic_DNA"/>
</dbReference>
<evidence type="ECO:0000313" key="4">
    <source>
        <dbReference type="Proteomes" id="UP000545493"/>
    </source>
</evidence>
<gene>
    <name evidence="3" type="ORF">FHU38_002876</name>
</gene>
<name>A0A7X5URH3_9PSEU</name>
<dbReference type="PANTHER" id="PTHR39456">
    <property type="entry name" value="METAL-DEPENDENT HYDROLASE"/>
    <property type="match status" value="1"/>
</dbReference>
<keyword evidence="2" id="KW-1133">Transmembrane helix</keyword>
<evidence type="ECO:0000256" key="1">
    <source>
        <dbReference type="SAM" id="MobiDB-lite"/>
    </source>
</evidence>
<dbReference type="InterPro" id="IPR016516">
    <property type="entry name" value="UCP07580"/>
</dbReference>
<proteinExistence type="predicted"/>
<feature type="region of interest" description="Disordered" evidence="1">
    <location>
        <begin position="407"/>
        <end position="434"/>
    </location>
</feature>
<feature type="transmembrane region" description="Helical" evidence="2">
    <location>
        <begin position="213"/>
        <end position="234"/>
    </location>
</feature>
<keyword evidence="4" id="KW-1185">Reference proteome</keyword>
<accession>A0A7X5URH3</accession>
<evidence type="ECO:0000313" key="3">
    <source>
        <dbReference type="EMBL" id="NIJ12532.1"/>
    </source>
</evidence>
<feature type="compositionally biased region" description="Basic and acidic residues" evidence="1">
    <location>
        <begin position="416"/>
        <end position="434"/>
    </location>
</feature>
<feature type="compositionally biased region" description="Basic residues" evidence="1">
    <location>
        <begin position="303"/>
        <end position="322"/>
    </location>
</feature>
<organism evidence="3 4">
    <name type="scientific">Saccharomonospora amisosensis</name>
    <dbReference type="NCBI Taxonomy" id="1128677"/>
    <lineage>
        <taxon>Bacteria</taxon>
        <taxon>Bacillati</taxon>
        <taxon>Actinomycetota</taxon>
        <taxon>Actinomycetes</taxon>
        <taxon>Pseudonocardiales</taxon>
        <taxon>Pseudonocardiaceae</taxon>
        <taxon>Saccharomonospora</taxon>
    </lineage>
</organism>
<feature type="compositionally biased region" description="Basic residues" evidence="1">
    <location>
        <begin position="352"/>
        <end position="375"/>
    </location>
</feature>
<dbReference type="GO" id="GO:0016787">
    <property type="term" value="F:hydrolase activity"/>
    <property type="evidence" value="ECO:0007669"/>
    <property type="project" value="UniProtKB-KW"/>
</dbReference>
<dbReference type="PANTHER" id="PTHR39456:SF1">
    <property type="entry name" value="METAL-DEPENDENT HYDROLASE"/>
    <property type="match status" value="1"/>
</dbReference>
<dbReference type="Pfam" id="PF10118">
    <property type="entry name" value="Metal_hydrol"/>
    <property type="match status" value="1"/>
</dbReference>
<keyword evidence="3" id="KW-0378">Hydrolase</keyword>
<dbReference type="Proteomes" id="UP000545493">
    <property type="component" value="Unassembled WGS sequence"/>
</dbReference>
<comment type="caution">
    <text evidence="3">The sequence shown here is derived from an EMBL/GenBank/DDBJ whole genome shotgun (WGS) entry which is preliminary data.</text>
</comment>
<dbReference type="AlphaFoldDB" id="A0A7X5URH3"/>
<protein>
    <submittedName>
        <fullName evidence="3">Putative metal-dependent hydrolase</fullName>
    </submittedName>
</protein>
<keyword evidence="2" id="KW-0812">Transmembrane</keyword>
<feature type="region of interest" description="Disordered" evidence="1">
    <location>
        <begin position="288"/>
        <end position="376"/>
    </location>
</feature>
<keyword evidence="2" id="KW-0472">Membrane</keyword>